<protein>
    <submittedName>
        <fullName evidence="1">Uncharacterized protein</fullName>
    </submittedName>
</protein>
<comment type="caution">
    <text evidence="1">The sequence shown here is derived from an EMBL/GenBank/DDBJ whole genome shotgun (WGS) entry which is preliminary data.</text>
</comment>
<dbReference type="EMBL" id="JAMKPW020000002">
    <property type="protein sequence ID" value="KAK8220163.1"/>
    <property type="molecule type" value="Genomic_DNA"/>
</dbReference>
<dbReference type="Proteomes" id="UP001320706">
    <property type="component" value="Unassembled WGS sequence"/>
</dbReference>
<accession>A0ACC3SN99</accession>
<evidence type="ECO:0000313" key="2">
    <source>
        <dbReference type="Proteomes" id="UP001320706"/>
    </source>
</evidence>
<gene>
    <name evidence="1" type="ORF">M8818_000579</name>
</gene>
<proteinExistence type="predicted"/>
<sequence>MELSNDTSYALRSPAPEADVVLHCGDLTGDECTIPKLRKAFALLSAIPAELRLVIAGNHDTLLDKDFHTLHGGDAEAHTQARRLGEEYGVTYLEEGTHTFTLKSGATFKVYASPYTPSQYGDQYNLHAFQYASNQDRYNPRDTKGAPTYAINTATETSIVPNDVDIVMTHGPPKYILDRPSDGTSAGCEHLRRAICRTKPLLHCFGHIHASYGAQRVEWRIGHTNSELEDLGIEADLEHADEMLALPAVEPEGRMKNSNRRRGFVRVRGETERALVRGRQTLLVNAAIEVGDGEPRNAPWRVDLELPVRTVLGKRKAGVGAEEGLREALKLRR</sequence>
<organism evidence="1 2">
    <name type="scientific">Zalaria obscura</name>
    <dbReference type="NCBI Taxonomy" id="2024903"/>
    <lineage>
        <taxon>Eukaryota</taxon>
        <taxon>Fungi</taxon>
        <taxon>Dikarya</taxon>
        <taxon>Ascomycota</taxon>
        <taxon>Pezizomycotina</taxon>
        <taxon>Dothideomycetes</taxon>
        <taxon>Dothideomycetidae</taxon>
        <taxon>Dothideales</taxon>
        <taxon>Zalariaceae</taxon>
        <taxon>Zalaria</taxon>
    </lineage>
</organism>
<keyword evidence="2" id="KW-1185">Reference proteome</keyword>
<name>A0ACC3SN99_9PEZI</name>
<evidence type="ECO:0000313" key="1">
    <source>
        <dbReference type="EMBL" id="KAK8220163.1"/>
    </source>
</evidence>
<reference evidence="1" key="1">
    <citation type="submission" date="2024-02" db="EMBL/GenBank/DDBJ databases">
        <title>Metagenome Assembled Genome of Zalaria obscura JY119.</title>
        <authorList>
            <person name="Vighnesh L."/>
            <person name="Jagadeeshwari U."/>
            <person name="Venkata Ramana C."/>
            <person name="Sasikala C."/>
        </authorList>
    </citation>
    <scope>NUCLEOTIDE SEQUENCE</scope>
    <source>
        <strain evidence="1">JY119</strain>
    </source>
</reference>